<evidence type="ECO:0000313" key="6">
    <source>
        <dbReference type="EMBL" id="MXO75628.1"/>
    </source>
</evidence>
<dbReference type="Gene3D" id="3.40.190.10">
    <property type="entry name" value="Periplasmic binding protein-like II"/>
    <property type="match status" value="1"/>
</dbReference>
<dbReference type="RefSeq" id="WP_160611249.1">
    <property type="nucleotide sequence ID" value="NZ_WTZA01000001.1"/>
</dbReference>
<dbReference type="PROSITE" id="PS51257">
    <property type="entry name" value="PROKAR_LIPOPROTEIN"/>
    <property type="match status" value="1"/>
</dbReference>
<dbReference type="Gene3D" id="3.90.76.10">
    <property type="entry name" value="Dipeptide-binding Protein, Domain 1"/>
    <property type="match status" value="1"/>
</dbReference>
<evidence type="ECO:0000259" key="5">
    <source>
        <dbReference type="Pfam" id="PF00496"/>
    </source>
</evidence>
<keyword evidence="4" id="KW-0732">Signal</keyword>
<dbReference type="Proteomes" id="UP000439522">
    <property type="component" value="Unassembled WGS sequence"/>
</dbReference>
<comment type="caution">
    <text evidence="6">The sequence shown here is derived from an EMBL/GenBank/DDBJ whole genome shotgun (WGS) entry which is preliminary data.</text>
</comment>
<feature type="domain" description="Solute-binding protein family 5" evidence="5">
    <location>
        <begin position="71"/>
        <end position="165"/>
    </location>
</feature>
<keyword evidence="7" id="KW-1185">Reference proteome</keyword>
<evidence type="ECO:0000256" key="2">
    <source>
        <dbReference type="ARBA" id="ARBA00005695"/>
    </source>
</evidence>
<name>A0A6I4TGJ2_9SPHN</name>
<protein>
    <submittedName>
        <fullName evidence="6">Peptide ABC transporter substrate-binding protein</fullName>
    </submittedName>
</protein>
<dbReference type="Gene3D" id="3.10.105.10">
    <property type="entry name" value="Dipeptide-binding Protein, Domain 3"/>
    <property type="match status" value="1"/>
</dbReference>
<dbReference type="GO" id="GO:0015833">
    <property type="term" value="P:peptide transport"/>
    <property type="evidence" value="ECO:0007669"/>
    <property type="project" value="TreeGrafter"/>
</dbReference>
<accession>A0A6I4TGJ2</accession>
<dbReference type="PANTHER" id="PTHR30290">
    <property type="entry name" value="PERIPLASMIC BINDING COMPONENT OF ABC TRANSPORTER"/>
    <property type="match status" value="1"/>
</dbReference>
<dbReference type="EMBL" id="WTZA01000001">
    <property type="protein sequence ID" value="MXO75628.1"/>
    <property type="molecule type" value="Genomic_DNA"/>
</dbReference>
<evidence type="ECO:0000256" key="4">
    <source>
        <dbReference type="ARBA" id="ARBA00022729"/>
    </source>
</evidence>
<dbReference type="InterPro" id="IPR039424">
    <property type="entry name" value="SBP_5"/>
</dbReference>
<gene>
    <name evidence="6" type="ORF">GRI40_10410</name>
</gene>
<organism evidence="6 7">
    <name type="scientific">Tsuneonella aeria</name>
    <dbReference type="NCBI Taxonomy" id="1837929"/>
    <lineage>
        <taxon>Bacteria</taxon>
        <taxon>Pseudomonadati</taxon>
        <taxon>Pseudomonadota</taxon>
        <taxon>Alphaproteobacteria</taxon>
        <taxon>Sphingomonadales</taxon>
        <taxon>Erythrobacteraceae</taxon>
        <taxon>Tsuneonella</taxon>
    </lineage>
</organism>
<evidence type="ECO:0000313" key="7">
    <source>
        <dbReference type="Proteomes" id="UP000439522"/>
    </source>
</evidence>
<sequence length="483" mass="51602">MRRSCLAILSAFLLPLVTGCDRPGDGSTIGIAFIDEPDAPFARGLRLPPAAQQVRAATAEGLVALDATGAVVPALAERWIVTDDGLSYIFRLRNSDWQDGSPIEAEEVRDSLRQTIRALGDTSLGLDFAPVTEVRAMTGRVIEIRLASPVPDFLQLLAQPEMGVLHRGQGAGPMTLTRDRAIARLALMPPDQRGLPTREDWQDGTRRLAVRALPAARAVAAFREGEVDLVLDGRLASLPLADVGPLSRGTVRLDGAQGLMGFHVANPEGLLADAGRREALSMALERETLMAPFNIAGWLPSTRIVPSQAAGDAPERWADLAIEERRGQAIARIAAYDGPKTMRVALPAGPGSDLLFRELAADWAEIGVTATQVPEGEPADLVFVDTLSRYGGRAWFLNQFACAVRRTLCSPEADALVQQAASEVDPVARGTMLAEAEARLAAQAGYIPLGAPVRWSLVRGDIGGFAENRWGLHPLLPLALGPT</sequence>
<dbReference type="OrthoDB" id="9803988at2"/>
<comment type="similarity">
    <text evidence="2">Belongs to the bacterial solute-binding protein 5 family.</text>
</comment>
<proteinExistence type="inferred from homology"/>
<comment type="subcellular location">
    <subcellularLocation>
        <location evidence="1">Periplasm</location>
    </subcellularLocation>
</comment>
<dbReference type="SUPFAM" id="SSF53850">
    <property type="entry name" value="Periplasmic binding protein-like II"/>
    <property type="match status" value="1"/>
</dbReference>
<dbReference type="GO" id="GO:0030313">
    <property type="term" value="C:cell envelope"/>
    <property type="evidence" value="ECO:0007669"/>
    <property type="project" value="UniProtKB-SubCell"/>
</dbReference>
<dbReference type="PANTHER" id="PTHR30290:SF10">
    <property type="entry name" value="PERIPLASMIC OLIGOPEPTIDE-BINDING PROTEIN-RELATED"/>
    <property type="match status" value="1"/>
</dbReference>
<dbReference type="AlphaFoldDB" id="A0A6I4TGJ2"/>
<dbReference type="GO" id="GO:1904680">
    <property type="term" value="F:peptide transmembrane transporter activity"/>
    <property type="evidence" value="ECO:0007669"/>
    <property type="project" value="TreeGrafter"/>
</dbReference>
<keyword evidence="3" id="KW-0813">Transport</keyword>
<evidence type="ECO:0000256" key="3">
    <source>
        <dbReference type="ARBA" id="ARBA00022448"/>
    </source>
</evidence>
<evidence type="ECO:0000256" key="1">
    <source>
        <dbReference type="ARBA" id="ARBA00004418"/>
    </source>
</evidence>
<dbReference type="Pfam" id="PF00496">
    <property type="entry name" value="SBP_bac_5"/>
    <property type="match status" value="1"/>
</dbReference>
<dbReference type="InterPro" id="IPR000914">
    <property type="entry name" value="SBP_5_dom"/>
</dbReference>
<reference evidence="6 7" key="1">
    <citation type="submission" date="2019-12" db="EMBL/GenBank/DDBJ databases">
        <title>Genomic-based taxomic classification of the family Erythrobacteraceae.</title>
        <authorList>
            <person name="Xu L."/>
        </authorList>
    </citation>
    <scope>NUCLEOTIDE SEQUENCE [LARGE SCALE GENOMIC DNA]</scope>
    <source>
        <strain evidence="6 7">100921-2</strain>
    </source>
</reference>